<dbReference type="EMBL" id="QTSX02005682">
    <property type="protein sequence ID" value="KAJ9059576.1"/>
    <property type="molecule type" value="Genomic_DNA"/>
</dbReference>
<proteinExistence type="predicted"/>
<organism evidence="1 2">
    <name type="scientific">Entomophthora muscae</name>
    <dbReference type="NCBI Taxonomy" id="34485"/>
    <lineage>
        <taxon>Eukaryota</taxon>
        <taxon>Fungi</taxon>
        <taxon>Fungi incertae sedis</taxon>
        <taxon>Zoopagomycota</taxon>
        <taxon>Entomophthoromycotina</taxon>
        <taxon>Entomophthoromycetes</taxon>
        <taxon>Entomophthorales</taxon>
        <taxon>Entomophthoraceae</taxon>
        <taxon>Entomophthora</taxon>
    </lineage>
</organism>
<protein>
    <submittedName>
        <fullName evidence="1">Uncharacterized protein</fullName>
    </submittedName>
</protein>
<accession>A0ACC2SBD4</accession>
<sequence>MLSKRFSLSSRPNSMLISSLLTPELSSKVISREGNTGDTFSLINDAIRIQRNIERSISGFKIINGFCRPLLSQLEICEDFLNDLLQRYERERLALESQTYFNSFLEYTEALNKTSEFILVLKDKSPLTRFKNRDKYRKALRVLSLELGKAVQHLQALLSIRKTSHADSSNASLRSMATITGTLKLLRAQVFSDQDSCSGSINSDFNEQLNQLIHRRQIRRHLDHPLRIGSGCIIYKATYDGLTVAEKVYSNINSKFLKEIQQEISRWMKLRSFANVGYVHGLWVEGSAVGVVSDYYEDANLNQLITRLSSEQATLDLKDQITLSINLAKLIAIFHEQEVALGGLHLRALFMNQEGGLELGSIESLAHRLLGDFPDEYIGFAAPEILQNRFAPSIPTLASDIYSVGIILGSIWCTALPYASRIKREFVLKGGKPDWIHQLPQVLAPIITLCLHFKPSSRPSAVRLLTTLENVFSNDPFPGQVVVRSAASFGESEESLCSIPPQATFSMKEMSSALMACTRASGRRSCVLPKSPHGSIGRSLSLRSVDGRPLIDQALSLHAKGEHERAFKCFVQVAELEADPIANYHLGVYYYYGKYSFAVRNIPRALEHLEAAAKSNYGEALDLLGLYYLDPKLGNCDHDLAILYFQKAAEMGSPAGTFHLSQCYQRGHGTECQPDLAAHALHMAADLGHGPAIARLEGR</sequence>
<evidence type="ECO:0000313" key="2">
    <source>
        <dbReference type="Proteomes" id="UP001165960"/>
    </source>
</evidence>
<reference evidence="1" key="1">
    <citation type="submission" date="2022-04" db="EMBL/GenBank/DDBJ databases">
        <title>Genome of the entomopathogenic fungus Entomophthora muscae.</title>
        <authorList>
            <person name="Elya C."/>
            <person name="Lovett B.R."/>
            <person name="Lee E."/>
            <person name="Macias A.M."/>
            <person name="Hajek A.E."/>
            <person name="De Bivort B.L."/>
            <person name="Kasson M.T."/>
            <person name="De Fine Licht H.H."/>
            <person name="Stajich J.E."/>
        </authorList>
    </citation>
    <scope>NUCLEOTIDE SEQUENCE</scope>
    <source>
        <strain evidence="1">Berkeley</strain>
    </source>
</reference>
<gene>
    <name evidence="1" type="ORF">DSO57_1001115</name>
</gene>
<evidence type="ECO:0000313" key="1">
    <source>
        <dbReference type="EMBL" id="KAJ9059576.1"/>
    </source>
</evidence>
<keyword evidence="2" id="KW-1185">Reference proteome</keyword>
<name>A0ACC2SBD4_9FUNG</name>
<dbReference type="Proteomes" id="UP001165960">
    <property type="component" value="Unassembled WGS sequence"/>
</dbReference>
<comment type="caution">
    <text evidence="1">The sequence shown here is derived from an EMBL/GenBank/DDBJ whole genome shotgun (WGS) entry which is preliminary data.</text>
</comment>